<protein>
    <recommendedName>
        <fullName evidence="5">Lipoprotein</fullName>
    </recommendedName>
</protein>
<name>A0A5C1ALT3_9BACT</name>
<dbReference type="PROSITE" id="PS51257">
    <property type="entry name" value="PROKAR_LIPOPROTEIN"/>
    <property type="match status" value="1"/>
</dbReference>
<evidence type="ECO:0000313" key="3">
    <source>
        <dbReference type="EMBL" id="QEL17868.1"/>
    </source>
</evidence>
<evidence type="ECO:0000256" key="1">
    <source>
        <dbReference type="SAM" id="MobiDB-lite"/>
    </source>
</evidence>
<organism evidence="3 4">
    <name type="scientific">Limnoglobus roseus</name>
    <dbReference type="NCBI Taxonomy" id="2598579"/>
    <lineage>
        <taxon>Bacteria</taxon>
        <taxon>Pseudomonadati</taxon>
        <taxon>Planctomycetota</taxon>
        <taxon>Planctomycetia</taxon>
        <taxon>Gemmatales</taxon>
        <taxon>Gemmataceae</taxon>
        <taxon>Limnoglobus</taxon>
    </lineage>
</organism>
<proteinExistence type="predicted"/>
<evidence type="ECO:0000313" key="4">
    <source>
        <dbReference type="Proteomes" id="UP000324974"/>
    </source>
</evidence>
<feature type="signal peptide" evidence="2">
    <location>
        <begin position="1"/>
        <end position="19"/>
    </location>
</feature>
<keyword evidence="4" id="KW-1185">Reference proteome</keyword>
<dbReference type="KEGG" id="lrs:PX52LOC_04879"/>
<sequence length="278" mass="29990">MRTRSMSGGLLLLAVGLMAGCGKKDQTSPPAAPDSKGGNVAQSLTPEEAGRLKQAVTDGDALWDAAVQGVKEAKIEAKSAAKKKYDDAFEKYMVVVNAPQPLPDKAVMARVYGRVIDVAVDRKKNKTLAKEVAVKSLRAEILPVCSSPEASPILAAARKELKAEDKELDEWLEKEGKQGGKQGGGTKGDKSAATAEDLQKLSYAQIVQRLGEPDEDYRSKKKDNMGLAIWETDDGLYTVVSFVHAIDGSGRTVVLTVHDKRSRSIVENMKRALDNPKK</sequence>
<dbReference type="AlphaFoldDB" id="A0A5C1ALT3"/>
<accession>A0A5C1ALT3</accession>
<gene>
    <name evidence="3" type="ORF">PX52LOC_04879</name>
</gene>
<dbReference type="Proteomes" id="UP000324974">
    <property type="component" value="Chromosome"/>
</dbReference>
<feature type="region of interest" description="Disordered" evidence="1">
    <location>
        <begin position="23"/>
        <end position="49"/>
    </location>
</feature>
<feature type="region of interest" description="Disordered" evidence="1">
    <location>
        <begin position="174"/>
        <end position="193"/>
    </location>
</feature>
<evidence type="ECO:0000256" key="2">
    <source>
        <dbReference type="SAM" id="SignalP"/>
    </source>
</evidence>
<dbReference type="RefSeq" id="WP_149112423.1">
    <property type="nucleotide sequence ID" value="NZ_CP042425.1"/>
</dbReference>
<reference evidence="4" key="1">
    <citation type="submission" date="2019-08" db="EMBL/GenBank/DDBJ databases">
        <title>Limnoglobus roseus gen. nov., sp. nov., a novel freshwater planctomycete with a giant genome from the family Gemmataceae.</title>
        <authorList>
            <person name="Kulichevskaya I.S."/>
            <person name="Naumoff D.G."/>
            <person name="Miroshnikov K."/>
            <person name="Ivanova A."/>
            <person name="Philippov D.A."/>
            <person name="Hakobyan A."/>
            <person name="Rijpstra I.C."/>
            <person name="Sinninghe Damste J.S."/>
            <person name="Liesack W."/>
            <person name="Dedysh S.N."/>
        </authorList>
    </citation>
    <scope>NUCLEOTIDE SEQUENCE [LARGE SCALE GENOMIC DNA]</scope>
    <source>
        <strain evidence="4">PX52</strain>
    </source>
</reference>
<dbReference type="EMBL" id="CP042425">
    <property type="protein sequence ID" value="QEL17868.1"/>
    <property type="molecule type" value="Genomic_DNA"/>
</dbReference>
<evidence type="ECO:0008006" key="5">
    <source>
        <dbReference type="Google" id="ProtNLM"/>
    </source>
</evidence>
<keyword evidence="2" id="KW-0732">Signal</keyword>
<feature type="chain" id="PRO_5022865727" description="Lipoprotein" evidence="2">
    <location>
        <begin position="20"/>
        <end position="278"/>
    </location>
</feature>